<dbReference type="PANTHER" id="PTHR12137">
    <property type="entry name" value="CARBOHYDRATE SULFOTRANSFERASE"/>
    <property type="match status" value="1"/>
</dbReference>
<dbReference type="AlphaFoldDB" id="A0AAW0XLN3"/>
<gene>
    <name evidence="10" type="ORF">OTU49_003051</name>
</gene>
<dbReference type="InterPro" id="IPR005331">
    <property type="entry name" value="Sulfotransferase"/>
</dbReference>
<comment type="caution">
    <text evidence="10">The sequence shown here is derived from an EMBL/GenBank/DDBJ whole genome shotgun (WGS) entry which is preliminary data.</text>
</comment>
<evidence type="ECO:0000256" key="1">
    <source>
        <dbReference type="ARBA" id="ARBA00004323"/>
    </source>
</evidence>
<dbReference type="InterPro" id="IPR018011">
    <property type="entry name" value="Carb_sulfotrans_8-10"/>
</dbReference>
<dbReference type="PANTHER" id="PTHR12137:SF54">
    <property type="entry name" value="CARBOHYDRATE SULFOTRANSFERASE"/>
    <property type="match status" value="1"/>
</dbReference>
<comment type="subcellular location">
    <subcellularLocation>
        <location evidence="1 9">Golgi apparatus membrane</location>
        <topology evidence="1 9">Single-pass type II membrane protein</topology>
    </subcellularLocation>
</comment>
<evidence type="ECO:0000313" key="11">
    <source>
        <dbReference type="Proteomes" id="UP001445076"/>
    </source>
</evidence>
<evidence type="ECO:0000256" key="5">
    <source>
        <dbReference type="ARBA" id="ARBA00022989"/>
    </source>
</evidence>
<keyword evidence="5" id="KW-1133">Transmembrane helix</keyword>
<evidence type="ECO:0000256" key="6">
    <source>
        <dbReference type="ARBA" id="ARBA00023034"/>
    </source>
</evidence>
<reference evidence="10 11" key="1">
    <citation type="journal article" date="2024" name="BMC Genomics">
        <title>Genome assembly of redclaw crayfish (Cherax quadricarinatus) provides insights into its immune adaptation and hypoxia tolerance.</title>
        <authorList>
            <person name="Liu Z."/>
            <person name="Zheng J."/>
            <person name="Li H."/>
            <person name="Fang K."/>
            <person name="Wang S."/>
            <person name="He J."/>
            <person name="Zhou D."/>
            <person name="Weng S."/>
            <person name="Chi M."/>
            <person name="Gu Z."/>
            <person name="He J."/>
            <person name="Li F."/>
            <person name="Wang M."/>
        </authorList>
    </citation>
    <scope>NUCLEOTIDE SEQUENCE [LARGE SCALE GENOMIC DNA]</scope>
    <source>
        <strain evidence="10">ZL_2023a</strain>
    </source>
</reference>
<sequence length="350" mass="40493">MISCRWGGYPLKRTSWGGWPLRRRLYLSLASTTLLLANLCIYLLHHTSSFRPKVSGSSWNTSVTGERSWRSSWRSSEVVVTPNTTLSDSLLKTQRRIQDRVALLRKECQGLRKPSLVKQMALDVQVKSRVLNALNPSLKRFREVARSSDFVRFLVVRDPLERLLSAYRDRILDTTHVSWQAHHFVPLILGRTRGRSYSRNELYNTDGSVKVVPSFSEFLSFIVDEEPQDFDPHWMPIYQACGLCHVNYTAVVHTETFLEDIQYIMRVSGLDTKVNSSLLMENRNKGHGGDTHDLLLTNYQTIDPSLYFRVVRKYKHDFGLFGYDPGRLFQQLWPNSTIKWKLLKGLSHAD</sequence>
<protein>
    <recommendedName>
        <fullName evidence="9">Carbohydrate sulfotransferase</fullName>
        <ecNumber evidence="9">2.8.2.-</ecNumber>
    </recommendedName>
</protein>
<evidence type="ECO:0000313" key="10">
    <source>
        <dbReference type="EMBL" id="KAK8740121.1"/>
    </source>
</evidence>
<evidence type="ECO:0000256" key="4">
    <source>
        <dbReference type="ARBA" id="ARBA00022692"/>
    </source>
</evidence>
<keyword evidence="8 9" id="KW-0325">Glycoprotein</keyword>
<dbReference type="GO" id="GO:0008146">
    <property type="term" value="F:sulfotransferase activity"/>
    <property type="evidence" value="ECO:0007669"/>
    <property type="project" value="InterPro"/>
</dbReference>
<evidence type="ECO:0000256" key="2">
    <source>
        <dbReference type="ARBA" id="ARBA00006339"/>
    </source>
</evidence>
<comment type="similarity">
    <text evidence="2 9">Belongs to the sulfotransferase 2 family.</text>
</comment>
<keyword evidence="9" id="KW-0735">Signal-anchor</keyword>
<evidence type="ECO:0000256" key="7">
    <source>
        <dbReference type="ARBA" id="ARBA00023136"/>
    </source>
</evidence>
<keyword evidence="9" id="KW-0119">Carbohydrate metabolism</keyword>
<dbReference type="Pfam" id="PF03567">
    <property type="entry name" value="Sulfotransfer_2"/>
    <property type="match status" value="1"/>
</dbReference>
<keyword evidence="7" id="KW-0472">Membrane</keyword>
<proteinExistence type="inferred from homology"/>
<keyword evidence="6 9" id="KW-0333">Golgi apparatus</keyword>
<dbReference type="Proteomes" id="UP001445076">
    <property type="component" value="Unassembled WGS sequence"/>
</dbReference>
<dbReference type="EC" id="2.8.2.-" evidence="9"/>
<keyword evidence="11" id="KW-1185">Reference proteome</keyword>
<evidence type="ECO:0000256" key="8">
    <source>
        <dbReference type="ARBA" id="ARBA00023180"/>
    </source>
</evidence>
<dbReference type="GO" id="GO:0000139">
    <property type="term" value="C:Golgi membrane"/>
    <property type="evidence" value="ECO:0007669"/>
    <property type="project" value="UniProtKB-SubCell"/>
</dbReference>
<organism evidence="10 11">
    <name type="scientific">Cherax quadricarinatus</name>
    <name type="common">Australian red claw crayfish</name>
    <dbReference type="NCBI Taxonomy" id="27406"/>
    <lineage>
        <taxon>Eukaryota</taxon>
        <taxon>Metazoa</taxon>
        <taxon>Ecdysozoa</taxon>
        <taxon>Arthropoda</taxon>
        <taxon>Crustacea</taxon>
        <taxon>Multicrustacea</taxon>
        <taxon>Malacostraca</taxon>
        <taxon>Eumalacostraca</taxon>
        <taxon>Eucarida</taxon>
        <taxon>Decapoda</taxon>
        <taxon>Pleocyemata</taxon>
        <taxon>Astacidea</taxon>
        <taxon>Parastacoidea</taxon>
        <taxon>Parastacidae</taxon>
        <taxon>Cherax</taxon>
    </lineage>
</organism>
<evidence type="ECO:0000256" key="3">
    <source>
        <dbReference type="ARBA" id="ARBA00022679"/>
    </source>
</evidence>
<feature type="non-terminal residue" evidence="10">
    <location>
        <position position="350"/>
    </location>
</feature>
<evidence type="ECO:0000256" key="9">
    <source>
        <dbReference type="RuleBase" id="RU364020"/>
    </source>
</evidence>
<accession>A0AAW0XLN3</accession>
<name>A0AAW0XLN3_CHEQU</name>
<keyword evidence="3 9" id="KW-0808">Transferase</keyword>
<keyword evidence="4" id="KW-0812">Transmembrane</keyword>
<dbReference type="GO" id="GO:0016051">
    <property type="term" value="P:carbohydrate biosynthetic process"/>
    <property type="evidence" value="ECO:0007669"/>
    <property type="project" value="InterPro"/>
</dbReference>
<dbReference type="EMBL" id="JARKIK010000034">
    <property type="protein sequence ID" value="KAK8740121.1"/>
    <property type="molecule type" value="Genomic_DNA"/>
</dbReference>